<dbReference type="AlphaFoldDB" id="A0A1E8EWL8"/>
<evidence type="ECO:0000313" key="2">
    <source>
        <dbReference type="Proteomes" id="UP000175744"/>
    </source>
</evidence>
<proteinExistence type="predicted"/>
<dbReference type="STRING" id="1121290.CLAOCE_19580"/>
<dbReference type="EMBL" id="LZFO01000035">
    <property type="protein sequence ID" value="OFI05037.1"/>
    <property type="molecule type" value="Genomic_DNA"/>
</dbReference>
<dbReference type="Proteomes" id="UP000175744">
    <property type="component" value="Unassembled WGS sequence"/>
</dbReference>
<evidence type="ECO:0000313" key="1">
    <source>
        <dbReference type="EMBL" id="OFI05037.1"/>
    </source>
</evidence>
<sequence length="557" mass="64164">MAGIWNVNSVYNVNSKRIFNKISFELGENFLAKIINFDQVKNEILLRLIDGWQFQAKLEKPLDFIPDGLVKFEVEGFEEGKIKIKLVNSGVEEKSPDESSSIENLLKEQNINLSKSEYGLLKKMVSHNMPLNKENISKVKTLVDFINKISIDSNYQEEFIDKYMQSKGISRNSIEGNKIENSLKSFFNEFKNLSEEDLLTLLENNIDLTQDNIDSFNKVFKKDYGIYKALKELENAIKNNNSNNNVENNIKQNVENELSKETHIKSNEDTSEVNKKNVNNNKESIGNVKIELESTIKEINRLLDIGTEESIKKAREIIYSNSDKTEELKRLLLEENDKVEQTSSEQVKETTVKGNKDNVEKVQIKNIEIANSKDLSKIVKEQINIKTDEMKNIIKTILDIKSDTKVGFYDKVMNALQNNMNDFKVFNSMSNQYYYLDIPVNINNDEYGCKLIIKDERKKGKKIDSQNVKIVTTVKTINMGEVDAFIQVFNCNMDISIECNKNFIVFFDKSKEKILNNLSNLGYSIHVNVKEKLEETNISNIRDFFQDDNVGAINVKV</sequence>
<accession>A0A1E8EWL8</accession>
<keyword evidence="2" id="KW-1185">Reference proteome</keyword>
<evidence type="ECO:0008006" key="3">
    <source>
        <dbReference type="Google" id="ProtNLM"/>
    </source>
</evidence>
<comment type="caution">
    <text evidence="1">The sequence shown here is derived from an EMBL/GenBank/DDBJ whole genome shotgun (WGS) entry which is preliminary data.</text>
</comment>
<reference evidence="1 2" key="1">
    <citation type="submission" date="2016-06" db="EMBL/GenBank/DDBJ databases">
        <title>Genome sequence of Clostridium acetireducens DSM 10703.</title>
        <authorList>
            <person name="Poehlein A."/>
            <person name="Fluechter S."/>
            <person name="Duerre P."/>
            <person name="Daniel R."/>
        </authorList>
    </citation>
    <scope>NUCLEOTIDE SEQUENCE [LARGE SCALE GENOMIC DNA]</scope>
    <source>
        <strain evidence="1 2">DSM 10703</strain>
    </source>
</reference>
<name>A0A1E8EWL8_9CLOT</name>
<protein>
    <recommendedName>
        <fullName evidence="3">Flagellar hook-length control protein FliK</fullName>
    </recommendedName>
</protein>
<gene>
    <name evidence="1" type="ORF">CLOACE_19580</name>
</gene>
<organism evidence="1 2">
    <name type="scientific">Clostridium acetireducens DSM 10703</name>
    <dbReference type="NCBI Taxonomy" id="1121290"/>
    <lineage>
        <taxon>Bacteria</taxon>
        <taxon>Bacillati</taxon>
        <taxon>Bacillota</taxon>
        <taxon>Clostridia</taxon>
        <taxon>Eubacteriales</taxon>
        <taxon>Clostridiaceae</taxon>
        <taxon>Clostridium</taxon>
    </lineage>
</organism>
<dbReference type="PATRIC" id="fig|1121290.3.peg.1975"/>
<dbReference type="RefSeq" id="WP_070110920.1">
    <property type="nucleotide sequence ID" value="NZ_LZFO01000035.1"/>
</dbReference>
<dbReference type="OrthoDB" id="1936401at2"/>